<accession>A0ABP8KC23</accession>
<protein>
    <submittedName>
        <fullName evidence="1">Uncharacterized protein</fullName>
    </submittedName>
</protein>
<name>A0ABP8KC23_9BACT</name>
<gene>
    <name evidence="1" type="ORF">GCM10023187_19590</name>
</gene>
<sequence>MQYHVNYTKLMNAYDVIIGSGVNALTAGVVLARQGKSVAIFERNDWLGGNILTEETVFPGFKTDILSAYHTMFVTGPAYIKFKEELTANGLRYRNTPAPTASSMPGKSPDDAKSIIFFTDRQKTIAEVNRHTPGNGNMVNTVVRAC</sequence>
<dbReference type="SUPFAM" id="SSF51905">
    <property type="entry name" value="FAD/NAD(P)-binding domain"/>
    <property type="match status" value="1"/>
</dbReference>
<evidence type="ECO:0000313" key="1">
    <source>
        <dbReference type="EMBL" id="GAA4403489.1"/>
    </source>
</evidence>
<organism evidence="1 2">
    <name type="scientific">Nibrella viscosa</name>
    <dbReference type="NCBI Taxonomy" id="1084524"/>
    <lineage>
        <taxon>Bacteria</taxon>
        <taxon>Pseudomonadati</taxon>
        <taxon>Bacteroidota</taxon>
        <taxon>Cytophagia</taxon>
        <taxon>Cytophagales</taxon>
        <taxon>Spirosomataceae</taxon>
        <taxon>Nibrella</taxon>
    </lineage>
</organism>
<comment type="caution">
    <text evidence="1">The sequence shown here is derived from an EMBL/GenBank/DDBJ whole genome shotgun (WGS) entry which is preliminary data.</text>
</comment>
<dbReference type="Gene3D" id="3.50.50.60">
    <property type="entry name" value="FAD/NAD(P)-binding domain"/>
    <property type="match status" value="1"/>
</dbReference>
<keyword evidence="2" id="KW-1185">Reference proteome</keyword>
<dbReference type="PANTHER" id="PTHR10668">
    <property type="entry name" value="PHYTOENE DEHYDROGENASE"/>
    <property type="match status" value="1"/>
</dbReference>
<dbReference type="Proteomes" id="UP001500936">
    <property type="component" value="Unassembled WGS sequence"/>
</dbReference>
<dbReference type="Pfam" id="PF13450">
    <property type="entry name" value="NAD_binding_8"/>
    <property type="match status" value="1"/>
</dbReference>
<dbReference type="PANTHER" id="PTHR10668:SF103">
    <property type="entry name" value="PYRIDINE NUCLEOTIDE-DISULFIDE OXIDOREDUCTASE DOMAIN-CONTAINING PROTEIN 2"/>
    <property type="match status" value="1"/>
</dbReference>
<dbReference type="EMBL" id="BAABHB010000003">
    <property type="protein sequence ID" value="GAA4403489.1"/>
    <property type="molecule type" value="Genomic_DNA"/>
</dbReference>
<proteinExistence type="predicted"/>
<evidence type="ECO:0000313" key="2">
    <source>
        <dbReference type="Proteomes" id="UP001500936"/>
    </source>
</evidence>
<reference evidence="2" key="1">
    <citation type="journal article" date="2019" name="Int. J. Syst. Evol. Microbiol.">
        <title>The Global Catalogue of Microorganisms (GCM) 10K type strain sequencing project: providing services to taxonomists for standard genome sequencing and annotation.</title>
        <authorList>
            <consortium name="The Broad Institute Genomics Platform"/>
            <consortium name="The Broad Institute Genome Sequencing Center for Infectious Disease"/>
            <person name="Wu L."/>
            <person name="Ma J."/>
        </authorList>
    </citation>
    <scope>NUCLEOTIDE SEQUENCE [LARGE SCALE GENOMIC DNA]</scope>
    <source>
        <strain evidence="2">JCM 17925</strain>
    </source>
</reference>
<dbReference type="InterPro" id="IPR036188">
    <property type="entry name" value="FAD/NAD-bd_sf"/>
</dbReference>